<keyword evidence="2" id="KW-1185">Reference proteome</keyword>
<dbReference type="EMBL" id="JBHFNT010000303">
    <property type="protein sequence ID" value="MFB2839353.1"/>
    <property type="molecule type" value="Genomic_DNA"/>
</dbReference>
<proteinExistence type="predicted"/>
<gene>
    <name evidence="1" type="ORF">ACE1CA_33100</name>
</gene>
<organism evidence="1 2">
    <name type="scientific">Floridaenema evergladense BLCC-F167</name>
    <dbReference type="NCBI Taxonomy" id="3153639"/>
    <lineage>
        <taxon>Bacteria</taxon>
        <taxon>Bacillati</taxon>
        <taxon>Cyanobacteriota</taxon>
        <taxon>Cyanophyceae</taxon>
        <taxon>Oscillatoriophycideae</taxon>
        <taxon>Aerosakkonematales</taxon>
        <taxon>Aerosakkonemataceae</taxon>
        <taxon>Floridanema</taxon>
        <taxon>Floridanema evergladense</taxon>
    </lineage>
</organism>
<name>A0ABV4WW83_9CYAN</name>
<comment type="caution">
    <text evidence="1">The sequence shown here is derived from an EMBL/GenBank/DDBJ whole genome shotgun (WGS) entry which is preliminary data.</text>
</comment>
<protein>
    <submittedName>
        <fullName evidence="1">Uncharacterized protein</fullName>
    </submittedName>
</protein>
<sequence length="222" mass="25947">MSLLWFVAFYRYTEKALQWWSYRQSKHLFYEAENIRNDLLQESCAMRRMLESLLINEEGISPKFSQDYLEKIEKIYHSLSELSDRLAPINCEYSLPLGIQSLAALWCQKHPYLKINLEIPTDWRQESPELNLVILQILNELLQINLTHDLTKISISINLSLGNHLANLIVGISYPDKATLDSHAKCPNLAYLSKTFKVLTSGNCSRCRKNLTDIWYFQWSEV</sequence>
<dbReference type="RefSeq" id="WP_413281630.1">
    <property type="nucleotide sequence ID" value="NZ_JBHFNT010000303.1"/>
</dbReference>
<accession>A0ABV4WW83</accession>
<evidence type="ECO:0000313" key="2">
    <source>
        <dbReference type="Proteomes" id="UP001576780"/>
    </source>
</evidence>
<dbReference type="Proteomes" id="UP001576780">
    <property type="component" value="Unassembled WGS sequence"/>
</dbReference>
<evidence type="ECO:0000313" key="1">
    <source>
        <dbReference type="EMBL" id="MFB2839353.1"/>
    </source>
</evidence>
<reference evidence="1 2" key="1">
    <citation type="submission" date="2024-09" db="EMBL/GenBank/DDBJ databases">
        <title>Floridaenema gen nov. (Aerosakkonemataceae, Aerosakkonematales ord. nov., Cyanobacteria) from benthic tropical and subtropical fresh waters, with the description of four new species.</title>
        <authorList>
            <person name="Moretto J.A."/>
            <person name="Berthold D.E."/>
            <person name="Lefler F.W."/>
            <person name="Huang I.-S."/>
            <person name="Laughinghouse H. IV."/>
        </authorList>
    </citation>
    <scope>NUCLEOTIDE SEQUENCE [LARGE SCALE GENOMIC DNA]</scope>
    <source>
        <strain evidence="1 2">BLCC-F167</strain>
    </source>
</reference>